<evidence type="ECO:0000256" key="1">
    <source>
        <dbReference type="ARBA" id="ARBA00004651"/>
    </source>
</evidence>
<dbReference type="Proteomes" id="UP000373449">
    <property type="component" value="Unassembled WGS sequence"/>
</dbReference>
<protein>
    <submittedName>
        <fullName evidence="9">Na+/alanine symporter</fullName>
    </submittedName>
</protein>
<keyword evidence="3" id="KW-0813">Transport</keyword>
<evidence type="ECO:0000256" key="7">
    <source>
        <dbReference type="ARBA" id="ARBA00023136"/>
    </source>
</evidence>
<evidence type="ECO:0000256" key="8">
    <source>
        <dbReference type="SAM" id="Phobius"/>
    </source>
</evidence>
<dbReference type="AlphaFoldDB" id="A0A484ZXX7"/>
<feature type="transmembrane region" description="Helical" evidence="8">
    <location>
        <begin position="71"/>
        <end position="93"/>
    </location>
</feature>
<comment type="subcellular location">
    <subcellularLocation>
        <location evidence="1">Cell membrane</location>
        <topology evidence="1">Multi-pass membrane protein</topology>
    </subcellularLocation>
</comment>
<dbReference type="GO" id="GO:0005886">
    <property type="term" value="C:plasma membrane"/>
    <property type="evidence" value="ECO:0007669"/>
    <property type="project" value="UniProtKB-SubCell"/>
</dbReference>
<gene>
    <name evidence="9" type="ORF">NCTC12282_06408</name>
</gene>
<keyword evidence="5 8" id="KW-0812">Transmembrane</keyword>
<reference evidence="9 10" key="1">
    <citation type="submission" date="2019-03" db="EMBL/GenBank/DDBJ databases">
        <authorList>
            <consortium name="Pathogen Informatics"/>
        </authorList>
    </citation>
    <scope>NUCLEOTIDE SEQUENCE [LARGE SCALE GENOMIC DNA]</scope>
    <source>
        <strain evidence="9 10">NCTC12282</strain>
    </source>
</reference>
<evidence type="ECO:0000313" key="10">
    <source>
        <dbReference type="Proteomes" id="UP000373449"/>
    </source>
</evidence>
<name>A0A484ZXX7_9GAMM</name>
<dbReference type="PANTHER" id="PTHR30330">
    <property type="entry name" value="AGSS FAMILY TRANSPORTER, SODIUM-ALANINE"/>
    <property type="match status" value="1"/>
</dbReference>
<keyword evidence="7 8" id="KW-0472">Membrane</keyword>
<organism evidence="9 10">
    <name type="scientific">Budvicia aquatica</name>
    <dbReference type="NCBI Taxonomy" id="82979"/>
    <lineage>
        <taxon>Bacteria</taxon>
        <taxon>Pseudomonadati</taxon>
        <taxon>Pseudomonadota</taxon>
        <taxon>Gammaproteobacteria</taxon>
        <taxon>Enterobacterales</taxon>
        <taxon>Budviciaceae</taxon>
        <taxon>Budvicia</taxon>
    </lineage>
</organism>
<sequence length="166" mass="18031">MEIFEGLVDQVNSLLWDHVLIFLLCGTGIYFTVRLGFIQVRHFGSGLKALFGGMSLKGDKADKSGMSSFQAVATAIAGQVGTGNLAGPATAILAGGPGAIFWMWVSSFLGMSTIYAEAILAQKFRTKDKNGPVRRWAGLLHRTRSEVQMAGLRICSADHFCLRIYR</sequence>
<proteinExistence type="inferred from homology"/>
<dbReference type="GO" id="GO:0005283">
    <property type="term" value="F:amino acid:sodium symporter activity"/>
    <property type="evidence" value="ECO:0007669"/>
    <property type="project" value="InterPro"/>
</dbReference>
<evidence type="ECO:0000256" key="2">
    <source>
        <dbReference type="ARBA" id="ARBA00009261"/>
    </source>
</evidence>
<keyword evidence="4" id="KW-1003">Cell membrane</keyword>
<evidence type="ECO:0000256" key="5">
    <source>
        <dbReference type="ARBA" id="ARBA00022692"/>
    </source>
</evidence>
<dbReference type="Pfam" id="PF01235">
    <property type="entry name" value="Na_Ala_symp"/>
    <property type="match status" value="1"/>
</dbReference>
<dbReference type="Gene3D" id="1.20.1740.10">
    <property type="entry name" value="Amino acid/polyamine transporter I"/>
    <property type="match status" value="1"/>
</dbReference>
<keyword evidence="6 8" id="KW-1133">Transmembrane helix</keyword>
<accession>A0A484ZXX7</accession>
<evidence type="ECO:0000256" key="4">
    <source>
        <dbReference type="ARBA" id="ARBA00022475"/>
    </source>
</evidence>
<evidence type="ECO:0000256" key="6">
    <source>
        <dbReference type="ARBA" id="ARBA00022989"/>
    </source>
</evidence>
<comment type="similarity">
    <text evidence="2">Belongs to the alanine or glycine:cation symporter (AGCS) (TC 2.A.25) family.</text>
</comment>
<feature type="transmembrane region" description="Helical" evidence="8">
    <location>
        <begin position="99"/>
        <end position="120"/>
    </location>
</feature>
<dbReference type="EMBL" id="CAADJA010000002">
    <property type="protein sequence ID" value="VFS53274.1"/>
    <property type="molecule type" value="Genomic_DNA"/>
</dbReference>
<dbReference type="PROSITE" id="PS00873">
    <property type="entry name" value="NA_ALANINE_SYMP"/>
    <property type="match status" value="1"/>
</dbReference>
<dbReference type="PANTHER" id="PTHR30330:SF14">
    <property type="entry name" value="SODIUM_AMINO ACID (ALANINE) SYMPORTER"/>
    <property type="match status" value="1"/>
</dbReference>
<evidence type="ECO:0000313" key="9">
    <source>
        <dbReference type="EMBL" id="VFS53274.1"/>
    </source>
</evidence>
<dbReference type="InterPro" id="IPR001463">
    <property type="entry name" value="Na/Ala_symport"/>
</dbReference>
<feature type="transmembrane region" description="Helical" evidence="8">
    <location>
        <begin position="15"/>
        <end position="33"/>
    </location>
</feature>
<evidence type="ECO:0000256" key="3">
    <source>
        <dbReference type="ARBA" id="ARBA00022448"/>
    </source>
</evidence>